<keyword evidence="3" id="KW-1185">Reference proteome</keyword>
<evidence type="ECO:0000313" key="3">
    <source>
        <dbReference type="Proteomes" id="UP000198876"/>
    </source>
</evidence>
<sequence>MVQFKIPFVDLTVDTTDPSGSAMNFGGAVAGIIALFGATGVATYVYNRAKSVAGVEGEQQIPGV</sequence>
<evidence type="ECO:0000256" key="1">
    <source>
        <dbReference type="SAM" id="Phobius"/>
    </source>
</evidence>
<keyword evidence="1" id="KW-0472">Membrane</keyword>
<evidence type="ECO:0000313" key="2">
    <source>
        <dbReference type="EMBL" id="SFH07495.1"/>
    </source>
</evidence>
<dbReference type="STRING" id="553467.SAMN04488063_0098"/>
<dbReference type="RefSeq" id="WP_092894105.1">
    <property type="nucleotide sequence ID" value="NZ_FOOQ01000013.1"/>
</dbReference>
<dbReference type="EMBL" id="FOOQ01000013">
    <property type="protein sequence ID" value="SFH07495.1"/>
    <property type="molecule type" value="Genomic_DNA"/>
</dbReference>
<proteinExistence type="predicted"/>
<accession>A0A1I2X1U7</accession>
<protein>
    <submittedName>
        <fullName evidence="2">Uncharacterized protein</fullName>
    </submittedName>
</protein>
<reference evidence="3" key="1">
    <citation type="submission" date="2016-10" db="EMBL/GenBank/DDBJ databases">
        <authorList>
            <person name="Varghese N."/>
            <person name="Submissions S."/>
        </authorList>
    </citation>
    <scope>NUCLEOTIDE SEQUENCE [LARGE SCALE GENOMIC DNA]</scope>
    <source>
        <strain evidence="3">CGMCC 1.7739</strain>
    </source>
</reference>
<organism evidence="2 3">
    <name type="scientific">Halopelagius inordinatus</name>
    <dbReference type="NCBI Taxonomy" id="553467"/>
    <lineage>
        <taxon>Archaea</taxon>
        <taxon>Methanobacteriati</taxon>
        <taxon>Methanobacteriota</taxon>
        <taxon>Stenosarchaea group</taxon>
        <taxon>Halobacteria</taxon>
        <taxon>Halobacteriales</taxon>
        <taxon>Haloferacaceae</taxon>
    </lineage>
</organism>
<name>A0A1I2X1U7_9EURY</name>
<dbReference type="OrthoDB" id="284767at2157"/>
<feature type="transmembrane region" description="Helical" evidence="1">
    <location>
        <begin position="25"/>
        <end position="46"/>
    </location>
</feature>
<gene>
    <name evidence="2" type="ORF">SAMN04488063_0098</name>
</gene>
<dbReference type="Proteomes" id="UP000198876">
    <property type="component" value="Unassembled WGS sequence"/>
</dbReference>
<keyword evidence="1" id="KW-1133">Transmembrane helix</keyword>
<keyword evidence="1" id="KW-0812">Transmembrane</keyword>
<dbReference type="AlphaFoldDB" id="A0A1I2X1U7"/>